<comment type="caution">
    <text evidence="2">The sequence shown here is derived from an EMBL/GenBank/DDBJ whole genome shotgun (WGS) entry which is preliminary data.</text>
</comment>
<evidence type="ECO:0000313" key="3">
    <source>
        <dbReference type="Proteomes" id="UP000703269"/>
    </source>
</evidence>
<keyword evidence="3" id="KW-1185">Reference proteome</keyword>
<evidence type="ECO:0000313" key="2">
    <source>
        <dbReference type="EMBL" id="GJF00534.1"/>
    </source>
</evidence>
<proteinExistence type="predicted"/>
<dbReference type="Proteomes" id="UP000703269">
    <property type="component" value="Unassembled WGS sequence"/>
</dbReference>
<feature type="compositionally biased region" description="Basic and acidic residues" evidence="1">
    <location>
        <begin position="129"/>
        <end position="145"/>
    </location>
</feature>
<dbReference type="AlphaFoldDB" id="A0A9P3GRJ4"/>
<name>A0A9P3GRJ4_9APHY</name>
<sequence length="178" mass="20349">MLDKSTQFQLMTPAKWSGNVPSANTLQPQQMAHTTIPILQPRMALDMPEQNEAIEASQGSGHRTGRYGQMQMNAISRNSKEREFTEWNIHHPIKMTMDNAGNDTHGTESAVFVGQFATAIEVSRRKPGRKTDSRPPWERPSRQAEYRLYGTRYSFDQPHDSACDRCRSRGQSEMHRNN</sequence>
<organism evidence="2 3">
    <name type="scientific">Phanerochaete sordida</name>
    <dbReference type="NCBI Taxonomy" id="48140"/>
    <lineage>
        <taxon>Eukaryota</taxon>
        <taxon>Fungi</taxon>
        <taxon>Dikarya</taxon>
        <taxon>Basidiomycota</taxon>
        <taxon>Agaricomycotina</taxon>
        <taxon>Agaricomycetes</taxon>
        <taxon>Polyporales</taxon>
        <taxon>Phanerochaetaceae</taxon>
        <taxon>Phanerochaete</taxon>
    </lineage>
</organism>
<feature type="region of interest" description="Disordered" evidence="1">
    <location>
        <begin position="123"/>
        <end position="178"/>
    </location>
</feature>
<feature type="compositionally biased region" description="Basic and acidic residues" evidence="1">
    <location>
        <begin position="157"/>
        <end position="178"/>
    </location>
</feature>
<gene>
    <name evidence="2" type="ORF">PsYK624_168270</name>
</gene>
<protein>
    <submittedName>
        <fullName evidence="2">Uncharacterized protein</fullName>
    </submittedName>
</protein>
<reference evidence="2 3" key="1">
    <citation type="submission" date="2021-08" db="EMBL/GenBank/DDBJ databases">
        <title>Draft Genome Sequence of Phanerochaete sordida strain YK-624.</title>
        <authorList>
            <person name="Mori T."/>
            <person name="Dohra H."/>
            <person name="Suzuki T."/>
            <person name="Kawagishi H."/>
            <person name="Hirai H."/>
        </authorList>
    </citation>
    <scope>NUCLEOTIDE SEQUENCE [LARGE SCALE GENOMIC DNA]</scope>
    <source>
        <strain evidence="2 3">YK-624</strain>
    </source>
</reference>
<evidence type="ECO:0000256" key="1">
    <source>
        <dbReference type="SAM" id="MobiDB-lite"/>
    </source>
</evidence>
<accession>A0A9P3GRJ4</accession>
<dbReference type="EMBL" id="BPQB01000162">
    <property type="protein sequence ID" value="GJF00534.1"/>
    <property type="molecule type" value="Genomic_DNA"/>
</dbReference>